<keyword evidence="3" id="KW-1185">Reference proteome</keyword>
<dbReference type="Gene3D" id="3.40.50.11550">
    <property type="match status" value="2"/>
</dbReference>
<dbReference type="PROSITE" id="PS51257">
    <property type="entry name" value="PROKAR_LIPOPROTEIN"/>
    <property type="match status" value="1"/>
</dbReference>
<dbReference type="Proteomes" id="UP001057498">
    <property type="component" value="Chromosome"/>
</dbReference>
<evidence type="ECO:0000313" key="2">
    <source>
        <dbReference type="EMBL" id="BDI04417.1"/>
    </source>
</evidence>
<reference evidence="2" key="1">
    <citation type="submission" date="2022-04" db="EMBL/GenBank/DDBJ databases">
        <title>Whole genome sequence of Sphaerotilus sp. FB-5.</title>
        <authorList>
            <person name="Takeda M."/>
            <person name="Narihara S."/>
            <person name="Akimoto M."/>
            <person name="Akimoto R."/>
            <person name="Nishiyashiki S."/>
            <person name="Murakami T."/>
        </authorList>
    </citation>
    <scope>NUCLEOTIDE SEQUENCE</scope>
    <source>
        <strain evidence="2">FB-5</strain>
    </source>
</reference>
<protein>
    <recommendedName>
        <fullName evidence="1">Haem-binding uptake Tiki superfamily ChaN domain-containing protein</fullName>
    </recommendedName>
</protein>
<organism evidence="2 3">
    <name type="scientific">Sphaerotilus microaerophilus</name>
    <dbReference type="NCBI Taxonomy" id="2914710"/>
    <lineage>
        <taxon>Bacteria</taxon>
        <taxon>Pseudomonadati</taxon>
        <taxon>Pseudomonadota</taxon>
        <taxon>Betaproteobacteria</taxon>
        <taxon>Burkholderiales</taxon>
        <taxon>Sphaerotilaceae</taxon>
        <taxon>Sphaerotilus</taxon>
    </lineage>
</organism>
<dbReference type="CDD" id="cd14727">
    <property type="entry name" value="ChanN-like"/>
    <property type="match status" value="1"/>
</dbReference>
<dbReference type="Pfam" id="PF04187">
    <property type="entry name" value="Cofac_haem_bdg"/>
    <property type="match status" value="1"/>
</dbReference>
<feature type="domain" description="Haem-binding uptake Tiki superfamily ChaN" evidence="1">
    <location>
        <begin position="56"/>
        <end position="254"/>
    </location>
</feature>
<evidence type="ECO:0000313" key="3">
    <source>
        <dbReference type="Proteomes" id="UP001057498"/>
    </source>
</evidence>
<dbReference type="InterPro" id="IPR007314">
    <property type="entry name" value="Cofac_haem-bd_dom"/>
</dbReference>
<gene>
    <name evidence="2" type="ORF">CATMQ487_13870</name>
</gene>
<dbReference type="RefSeq" id="WP_251972539.1">
    <property type="nucleotide sequence ID" value="NZ_AP025730.1"/>
</dbReference>
<dbReference type="SUPFAM" id="SSF159501">
    <property type="entry name" value="EreA/ChaN-like"/>
    <property type="match status" value="1"/>
</dbReference>
<dbReference type="EMBL" id="AP025730">
    <property type="protein sequence ID" value="BDI04417.1"/>
    <property type="molecule type" value="Genomic_DNA"/>
</dbReference>
<evidence type="ECO:0000259" key="1">
    <source>
        <dbReference type="Pfam" id="PF04187"/>
    </source>
</evidence>
<accession>A0ABM7YJE5</accession>
<sequence>MRRRAFLRGPVALLGTTAVGAGGLGGCAPFSLGHPLSADRLIDLSSGRDIGVDELLRQAQACRYLLLGEQHDNPHHHARRGELLRRLDRSGAAVVAEHLTLGRQAAAEGDLLAALQSAGFDPAGWQWPLHQSLFEAVREAGLPLLGGNLPPQAARRIAREGEAALTGELAGELAEITRLLRAAPLPAEVQARLDADLLAGHCGHLSAARLPAIRLAQRARDAAMALALQRSGGRPAVLLAGNGHVRSDHGVPQLLAVLDPAAPVVSVVFGEPGSTPHETRATHLWITPAVPREDPCQAFDRMRRPAVPERAQAR</sequence>
<name>A0ABM7YJE5_9BURK</name>
<proteinExistence type="predicted"/>